<protein>
    <submittedName>
        <fullName evidence="1">Cell division protein</fullName>
    </submittedName>
</protein>
<gene>
    <name evidence="1" type="ORF">CNX70_18670</name>
</gene>
<keyword evidence="2" id="KW-1185">Reference proteome</keyword>
<dbReference type="AlphaFoldDB" id="A0A290WYK0"/>
<dbReference type="InterPro" id="IPR017166">
    <property type="entry name" value="UCP037290"/>
</dbReference>
<accession>A0A290WYK0</accession>
<organism evidence="1 2">
    <name type="scientific">Janthinobacterium svalbardensis</name>
    <dbReference type="NCBI Taxonomy" id="368607"/>
    <lineage>
        <taxon>Bacteria</taxon>
        <taxon>Pseudomonadati</taxon>
        <taxon>Pseudomonadota</taxon>
        <taxon>Betaproteobacteria</taxon>
        <taxon>Burkholderiales</taxon>
        <taxon>Oxalobacteraceae</taxon>
        <taxon>Janthinobacterium</taxon>
    </lineage>
</organism>
<name>A0A290WYK0_9BURK</name>
<dbReference type="NCBIfam" id="NF033429">
    <property type="entry name" value="ImuA_translesion"/>
    <property type="match status" value="1"/>
</dbReference>
<dbReference type="PIRSF" id="PIRSF037290">
    <property type="entry name" value="UCP037290"/>
    <property type="match status" value="1"/>
</dbReference>
<dbReference type="SUPFAM" id="SSF52540">
    <property type="entry name" value="P-loop containing nucleoside triphosphate hydrolases"/>
    <property type="match status" value="1"/>
</dbReference>
<dbReference type="GO" id="GO:0051301">
    <property type="term" value="P:cell division"/>
    <property type="evidence" value="ECO:0007669"/>
    <property type="project" value="UniProtKB-KW"/>
</dbReference>
<keyword evidence="1" id="KW-0131">Cell cycle</keyword>
<keyword evidence="1" id="KW-0132">Cell division</keyword>
<dbReference type="InterPro" id="IPR027417">
    <property type="entry name" value="P-loop_NTPase"/>
</dbReference>
<evidence type="ECO:0000313" key="2">
    <source>
        <dbReference type="Proteomes" id="UP000218437"/>
    </source>
</evidence>
<dbReference type="EMBL" id="CP023422">
    <property type="protein sequence ID" value="ATD61954.1"/>
    <property type="molecule type" value="Genomic_DNA"/>
</dbReference>
<evidence type="ECO:0000313" key="1">
    <source>
        <dbReference type="EMBL" id="ATD61954.1"/>
    </source>
</evidence>
<dbReference type="InterPro" id="IPR047610">
    <property type="entry name" value="ImuA_translesion"/>
</dbReference>
<dbReference type="Gene3D" id="3.40.50.300">
    <property type="entry name" value="P-loop containing nucleotide triphosphate hydrolases"/>
    <property type="match status" value="1"/>
</dbReference>
<dbReference type="Proteomes" id="UP000218437">
    <property type="component" value="Chromosome"/>
</dbReference>
<dbReference type="RefSeq" id="WP_096236021.1">
    <property type="nucleotide sequence ID" value="NZ_CP023422.1"/>
</dbReference>
<proteinExistence type="predicted"/>
<dbReference type="KEGG" id="jsv:CNX70_18670"/>
<reference evidence="1 2" key="1">
    <citation type="submission" date="2017-09" db="EMBL/GenBank/DDBJ databases">
        <title>Complete genome sequence of Janthinobacterium svalbardensis PAMC 27463.</title>
        <authorList>
            <person name="Cho Y.-J."/>
            <person name="Cho A."/>
            <person name="Kim O.-S."/>
            <person name="Lee J.-I."/>
        </authorList>
    </citation>
    <scope>NUCLEOTIDE SEQUENCE [LARGE SCALE GENOMIC DNA]</scope>
    <source>
        <strain evidence="1 2">PAMC 27463</strain>
    </source>
</reference>
<sequence>MLCPPLTQSDSARALLQLPLQDVWRASELALSRSTTCTTGHAILDAELPNGGWPRSALVEVLLQQAGIGEMQLLKPALAKLAITQRIALIQPPYLPHAMTCKSWGLVDRNLLWLRPSSSADALWSAEQILKNGSCGAVVLWQSNVRAESLRRLNLAAQSTDTWLWLMRPLSSSADSSPSPLRIALRPALGGVSVDIIKRRGPHCENPFFIPLADMPAGRQHLDVDHEITVKRVPSTTAIRNAAAILV</sequence>